<keyword evidence="3" id="KW-1185">Reference proteome</keyword>
<dbReference type="KEGG" id="aef:GEV26_13880"/>
<feature type="transmembrane region" description="Helical" evidence="1">
    <location>
        <begin position="87"/>
        <end position="106"/>
    </location>
</feature>
<dbReference type="RefSeq" id="WP_153653977.1">
    <property type="nucleotide sequence ID" value="NZ_CP045737.1"/>
</dbReference>
<feature type="transmembrane region" description="Helical" evidence="1">
    <location>
        <begin position="9"/>
        <end position="29"/>
    </location>
</feature>
<keyword evidence="1" id="KW-1133">Transmembrane helix</keyword>
<protein>
    <submittedName>
        <fullName evidence="2">Uncharacterized protein</fullName>
    </submittedName>
</protein>
<dbReference type="EMBL" id="CP045737">
    <property type="protein sequence ID" value="QGG42377.1"/>
    <property type="molecule type" value="Genomic_DNA"/>
</dbReference>
<feature type="transmembrane region" description="Helical" evidence="1">
    <location>
        <begin position="199"/>
        <end position="217"/>
    </location>
</feature>
<accession>A0A5Q2MGV6</accession>
<evidence type="ECO:0000313" key="2">
    <source>
        <dbReference type="EMBL" id="QGG42377.1"/>
    </source>
</evidence>
<feature type="transmembrane region" description="Helical" evidence="1">
    <location>
        <begin position="112"/>
        <end position="133"/>
    </location>
</feature>
<dbReference type="Proteomes" id="UP000392064">
    <property type="component" value="Chromosome"/>
</dbReference>
<keyword evidence="1" id="KW-0472">Membrane</keyword>
<keyword evidence="1" id="KW-0812">Transmembrane</keyword>
<dbReference type="AlphaFoldDB" id="A0A5Q2MGV6"/>
<name>A0A5Q2MGV6_9ACTN</name>
<feature type="transmembrane region" description="Helical" evidence="1">
    <location>
        <begin position="164"/>
        <end position="187"/>
    </location>
</feature>
<organism evidence="2 3">
    <name type="scientific">Aeromicrobium yanjiei</name>
    <dbReference type="NCBI Taxonomy" id="2662028"/>
    <lineage>
        <taxon>Bacteria</taxon>
        <taxon>Bacillati</taxon>
        <taxon>Actinomycetota</taxon>
        <taxon>Actinomycetes</taxon>
        <taxon>Propionibacteriales</taxon>
        <taxon>Nocardioidaceae</taxon>
        <taxon>Aeromicrobium</taxon>
    </lineage>
</organism>
<reference evidence="2 3" key="1">
    <citation type="submission" date="2019-11" db="EMBL/GenBank/DDBJ databases">
        <authorList>
            <person name="Li J."/>
        </authorList>
    </citation>
    <scope>NUCLEOTIDE SEQUENCE [LARGE SCALE GENOMIC DNA]</scope>
    <source>
        <strain evidence="2 3">MF47</strain>
    </source>
</reference>
<proteinExistence type="predicted"/>
<gene>
    <name evidence="2" type="ORF">GEV26_13880</name>
</gene>
<evidence type="ECO:0000256" key="1">
    <source>
        <dbReference type="SAM" id="Phobius"/>
    </source>
</evidence>
<feature type="transmembrane region" description="Helical" evidence="1">
    <location>
        <begin position="44"/>
        <end position="67"/>
    </location>
</feature>
<sequence length="231" mass="23079">MGKVVLRGGFVGAAVGILVSQLLGLAVIGTDDIPSFADRQDLPALYVIAALVGTVVGLVVGVAGLAVGRGVADATSGSATRRRLRGALAAGLASGVLSVLTVSPLLFVGSLIALVVLGAVGAAATWVLLPGVVDLDLPRAPRHEGPAQPGPVVAAEPPSTARRVLVTLAGALVGAFIGVQVLMTIVGDLTSLGRTTYDVMAFVVLGVLFIMIGAVLWRATGRRPRSSGPAA</sequence>
<evidence type="ECO:0000313" key="3">
    <source>
        <dbReference type="Proteomes" id="UP000392064"/>
    </source>
</evidence>